<evidence type="ECO:0000256" key="1">
    <source>
        <dbReference type="ARBA" id="ARBA00022679"/>
    </source>
</evidence>
<dbReference type="SUPFAM" id="SSF56112">
    <property type="entry name" value="Protein kinase-like (PK-like)"/>
    <property type="match status" value="2"/>
</dbReference>
<dbReference type="Proteomes" id="UP000280307">
    <property type="component" value="Unassembled WGS sequence"/>
</dbReference>
<evidence type="ECO:0000256" key="3">
    <source>
        <dbReference type="ARBA" id="ARBA00022777"/>
    </source>
</evidence>
<gene>
    <name evidence="8" type="ORF">EI684_19535</name>
</gene>
<dbReference type="InterPro" id="IPR011528">
    <property type="entry name" value="NERD"/>
</dbReference>
<feature type="domain" description="Protein kinase" evidence="6">
    <location>
        <begin position="509"/>
        <end position="768"/>
    </location>
</feature>
<keyword evidence="4 5" id="KW-0067">ATP-binding</keyword>
<dbReference type="GO" id="GO:0004674">
    <property type="term" value="F:protein serine/threonine kinase activity"/>
    <property type="evidence" value="ECO:0007669"/>
    <property type="project" value="UniProtKB-EC"/>
</dbReference>
<comment type="caution">
    <text evidence="8">The sequence shown here is derived from an EMBL/GenBank/DDBJ whole genome shotgun (WGS) entry which is preliminary data.</text>
</comment>
<dbReference type="Pfam" id="PF08378">
    <property type="entry name" value="NERD"/>
    <property type="match status" value="1"/>
</dbReference>
<keyword evidence="3 8" id="KW-0418">Kinase</keyword>
<keyword evidence="2 5" id="KW-0547">Nucleotide-binding</keyword>
<feature type="binding site" evidence="5">
    <location>
        <position position="538"/>
    </location>
    <ligand>
        <name>ATP</name>
        <dbReference type="ChEBI" id="CHEBI:30616"/>
    </ligand>
</feature>
<dbReference type="CDD" id="cd14014">
    <property type="entry name" value="STKc_PknB_like"/>
    <property type="match status" value="1"/>
</dbReference>
<evidence type="ECO:0000313" key="9">
    <source>
        <dbReference type="Proteomes" id="UP000280307"/>
    </source>
</evidence>
<dbReference type="PANTHER" id="PTHR43289:SF34">
    <property type="entry name" value="SERINE_THREONINE-PROTEIN KINASE YBDM-RELATED"/>
    <property type="match status" value="1"/>
</dbReference>
<reference evidence="8 9" key="1">
    <citation type="submission" date="2018-12" db="EMBL/GenBank/DDBJ databases">
        <title>Genome Sequence of Candidatus Viridilinea halotolerans isolated from saline sulfide-rich spring.</title>
        <authorList>
            <person name="Grouzdev D.S."/>
            <person name="Burganskaya E.I."/>
            <person name="Krutkina M.S."/>
            <person name="Sukhacheva M.V."/>
            <person name="Gorlenko V.M."/>
        </authorList>
    </citation>
    <scope>NUCLEOTIDE SEQUENCE [LARGE SCALE GENOMIC DNA]</scope>
    <source>
        <strain evidence="8">Chok-6</strain>
    </source>
</reference>
<proteinExistence type="predicted"/>
<dbReference type="PANTHER" id="PTHR43289">
    <property type="entry name" value="MITOGEN-ACTIVATED PROTEIN KINASE KINASE KINASE 20-RELATED"/>
    <property type="match status" value="1"/>
</dbReference>
<evidence type="ECO:0000259" key="6">
    <source>
        <dbReference type="PROSITE" id="PS50011"/>
    </source>
</evidence>
<protein>
    <submittedName>
        <fullName evidence="8">Protein kinase</fullName>
    </submittedName>
</protein>
<feature type="domain" description="NERD" evidence="7">
    <location>
        <begin position="10"/>
        <end position="121"/>
    </location>
</feature>
<dbReference type="PROSITE" id="PS00107">
    <property type="entry name" value="PROTEIN_KINASE_ATP"/>
    <property type="match status" value="1"/>
</dbReference>
<dbReference type="InterPro" id="IPR000719">
    <property type="entry name" value="Prot_kinase_dom"/>
</dbReference>
<dbReference type="InterPro" id="IPR011009">
    <property type="entry name" value="Kinase-like_dom_sf"/>
</dbReference>
<keyword evidence="1" id="KW-0808">Transferase</keyword>
<dbReference type="SMART" id="SM00220">
    <property type="entry name" value="S_TKc"/>
    <property type="match status" value="2"/>
</dbReference>
<evidence type="ECO:0000256" key="5">
    <source>
        <dbReference type="PROSITE-ProRule" id="PRU10141"/>
    </source>
</evidence>
<feature type="domain" description="Protein kinase" evidence="6">
    <location>
        <begin position="194"/>
        <end position="471"/>
    </location>
</feature>
<dbReference type="GO" id="GO:0005524">
    <property type="term" value="F:ATP binding"/>
    <property type="evidence" value="ECO:0007669"/>
    <property type="project" value="UniProtKB-UniRule"/>
</dbReference>
<name>A0A426TSI6_9CHLR</name>
<dbReference type="NCBIfam" id="NF047741">
    <property type="entry name" value="antiphage_MADS6"/>
    <property type="match status" value="1"/>
</dbReference>
<dbReference type="EMBL" id="RSAS01000811">
    <property type="protein sequence ID" value="RRR67070.1"/>
    <property type="molecule type" value="Genomic_DNA"/>
</dbReference>
<dbReference type="Pfam" id="PF00069">
    <property type="entry name" value="Pkinase"/>
    <property type="match status" value="2"/>
</dbReference>
<evidence type="ECO:0000313" key="8">
    <source>
        <dbReference type="EMBL" id="RRR67070.1"/>
    </source>
</evidence>
<evidence type="ECO:0000259" key="7">
    <source>
        <dbReference type="PROSITE" id="PS50965"/>
    </source>
</evidence>
<dbReference type="Gene3D" id="3.30.200.20">
    <property type="entry name" value="Phosphorylase Kinase, domain 1"/>
    <property type="match status" value="1"/>
</dbReference>
<evidence type="ECO:0000256" key="4">
    <source>
        <dbReference type="ARBA" id="ARBA00022840"/>
    </source>
</evidence>
<sequence>MAQVIRLGEPANDAERRAIAFLRDNLPADYALLHNFELVRGREVFEVDLAILAPHCVFLVDIKGTQGQVDVHGSRWYPEGRQPFSSPLAKLRDHARIFKSMICDAHPARLELRRAYVRAAVLMTAPNAKVVDHTPDRRDEQDIAYLSRAVAFFQSRVGVPSNFDTAITPLLGLIRSVLTGRARPRSSPLCFREYQVEQRLGSDVRSTEYRARHVYDRRGPLRRLRVYRIDPLLERESSAYTLEHNRISNAFQALSRMPPHRNIVAVQNFFPTDDEDGFVLVTEETSGNALRQVISKPDLARTFEQKIGIVRDMLAALAHAHAHSVVHRNLTPDAVLVGADGVNRLAGFDYARVGENRSGTIADTITTELDTAYLAPELYAAPNQVDASRATAASDLFAAGLIGYELFTGKHPFASPQDMASRQAIFPVPPSTLRPELPPALDTWLQQLCAYEAAARFPNAKTAFQELESIVAQMQAQPAAIAPSTPAQPAPAPRDLRKLQPGDRLGDRFVVQKYLGEGKFSVVYKVFDSFGEVDRAIKLITHDRHSVLDRLRREYSALAKLPEHENIVRVIWADHFPGSDDVGTPYIVMEFAEGYTVADLIEVDALSHEDARAIAVQVARGLVHIHRHGCYHQDIKPANLLWTDRGVRIIDFNVAISDEEHQAQGGTTRYIPPDFDPMAELTAATKIDRDLYALGVTFYQCVTRNYPFGDGDDALRALPRAPRSFAGCEDLSDSWVQLLLKAIDGRRGQRFANAEEFRAALEALHPIRRSHDTGSTSEAIVALPVLQSQARPNVNPFVSHLLTLYSQSSKTNAGTRGLDEIGKLTYIPTLLDTELTPAVLGGEFRLVLISGNAGDGKTAFIQQLEAQASNAETLVRGSNGRQFVLNGRTFLSNYDGSQDEGDKDNDEVLRDFFGPFAGNNTQGWPNTSTHLIAINEGRLIDFLSSHQQRFPLLARIVREGLDGSIARDGIAVINLNLRSVVADAKGPNSSIFQRLLRRMVEPQFWQTCANCDLREHCYIHHNARTFIDPVAGPRVIERLKELYTITHLRGRLHITLRDLRSALAFMLVGTRDCDDVHALYDKGAEARQKIADGFYFNAWCGGSEGSADRLVSLLREIDIGQSTNPDLDRSFAFLGPRERSMTRFSFEERAGFDDQLFDALFSALPQQYDRTVQREAITAHQHYVAMLRRRYYFERRDEQRDKRRDEQADNVQRGGMLPYRSVDRFLELVNGNADLRSEITRLLHAINRGEGLSDPERLGPRLALRVRQVERATVRSYRLFDEQVFELTRRTIGPAARFIEYQPQGLIFAYQLPRGRRAELLLNLDVYDMLMRLNDGYRPSIEEIGGFYRTLAVFKNVLASAPYQDVMLTENGHEFFHLRRTEDGVLRLGRVEKGGD</sequence>
<organism evidence="8 9">
    <name type="scientific">Candidatus Viridilinea halotolerans</name>
    <dbReference type="NCBI Taxonomy" id="2491704"/>
    <lineage>
        <taxon>Bacteria</taxon>
        <taxon>Bacillati</taxon>
        <taxon>Chloroflexota</taxon>
        <taxon>Chloroflexia</taxon>
        <taxon>Chloroflexales</taxon>
        <taxon>Chloroflexineae</taxon>
        <taxon>Oscillochloridaceae</taxon>
        <taxon>Candidatus Viridilinea</taxon>
    </lineage>
</organism>
<dbReference type="Gene3D" id="1.10.510.10">
    <property type="entry name" value="Transferase(Phosphotransferase) domain 1"/>
    <property type="match status" value="2"/>
</dbReference>
<evidence type="ECO:0000256" key="2">
    <source>
        <dbReference type="ARBA" id="ARBA00022741"/>
    </source>
</evidence>
<dbReference type="PROSITE" id="PS50011">
    <property type="entry name" value="PROTEIN_KINASE_DOM"/>
    <property type="match status" value="2"/>
</dbReference>
<dbReference type="InterPro" id="IPR017441">
    <property type="entry name" value="Protein_kinase_ATP_BS"/>
</dbReference>
<accession>A0A426TSI6</accession>
<dbReference type="PROSITE" id="PS50965">
    <property type="entry name" value="NERD"/>
    <property type="match status" value="1"/>
</dbReference>